<dbReference type="InterPro" id="IPR001792">
    <property type="entry name" value="Acylphosphatase-like_dom"/>
</dbReference>
<protein>
    <recommendedName>
        <fullName evidence="1">Acylphosphatase-like domain-containing protein</fullName>
    </recommendedName>
</protein>
<dbReference type="EMBL" id="UINC01011668">
    <property type="protein sequence ID" value="SVA51342.1"/>
    <property type="molecule type" value="Genomic_DNA"/>
</dbReference>
<feature type="domain" description="Acylphosphatase-like" evidence="1">
    <location>
        <begin position="1"/>
        <end position="61"/>
    </location>
</feature>
<evidence type="ECO:0000313" key="2">
    <source>
        <dbReference type="EMBL" id="SVA51342.1"/>
    </source>
</evidence>
<reference evidence="2" key="1">
    <citation type="submission" date="2018-05" db="EMBL/GenBank/DDBJ databases">
        <authorList>
            <person name="Lanie J.A."/>
            <person name="Ng W.-L."/>
            <person name="Kazmierczak K.M."/>
            <person name="Andrzejewski T.M."/>
            <person name="Davidsen T.M."/>
            <person name="Wayne K.J."/>
            <person name="Tettelin H."/>
            <person name="Glass J.I."/>
            <person name="Rusch D."/>
            <person name="Podicherti R."/>
            <person name="Tsui H.-C.T."/>
            <person name="Winkler M.E."/>
        </authorList>
    </citation>
    <scope>NUCLEOTIDE SEQUENCE</scope>
</reference>
<organism evidence="2">
    <name type="scientific">marine metagenome</name>
    <dbReference type="NCBI Taxonomy" id="408172"/>
    <lineage>
        <taxon>unclassified sequences</taxon>
        <taxon>metagenomes</taxon>
        <taxon>ecological metagenomes</taxon>
    </lineage>
</organism>
<dbReference type="InterPro" id="IPR036046">
    <property type="entry name" value="Acylphosphatase-like_dom_sf"/>
</dbReference>
<dbReference type="Pfam" id="PF00708">
    <property type="entry name" value="Acylphosphatase"/>
    <property type="match status" value="1"/>
</dbReference>
<proteinExistence type="predicted"/>
<dbReference type="PROSITE" id="PS00151">
    <property type="entry name" value="ACYLPHOSPHATASE_2"/>
    <property type="match status" value="1"/>
</dbReference>
<sequence length="61" mass="6953">VTGWVQNETDGAVYLEANGEKSKLDLFIDKLKQGPERSVVDDVEVEWAPAGDNWTHFDIRY</sequence>
<accession>A0A381WFW1</accession>
<gene>
    <name evidence="2" type="ORF">METZ01_LOCUS104196</name>
</gene>
<dbReference type="AlphaFoldDB" id="A0A381WFW1"/>
<dbReference type="Gene3D" id="3.30.70.100">
    <property type="match status" value="1"/>
</dbReference>
<dbReference type="SUPFAM" id="SSF54975">
    <property type="entry name" value="Acylphosphatase/BLUF domain-like"/>
    <property type="match status" value="1"/>
</dbReference>
<dbReference type="InterPro" id="IPR017968">
    <property type="entry name" value="Acylphosphatase_CS"/>
</dbReference>
<feature type="non-terminal residue" evidence="2">
    <location>
        <position position="1"/>
    </location>
</feature>
<name>A0A381WFW1_9ZZZZ</name>
<dbReference type="PROSITE" id="PS51160">
    <property type="entry name" value="ACYLPHOSPHATASE_3"/>
    <property type="match status" value="1"/>
</dbReference>
<evidence type="ECO:0000259" key="1">
    <source>
        <dbReference type="PROSITE" id="PS51160"/>
    </source>
</evidence>